<feature type="transmembrane region" description="Helical" evidence="8">
    <location>
        <begin position="12"/>
        <end position="33"/>
    </location>
</feature>
<feature type="transmembrane region" description="Helical" evidence="8">
    <location>
        <begin position="188"/>
        <end position="209"/>
    </location>
</feature>
<dbReference type="GO" id="GO:0016020">
    <property type="term" value="C:membrane"/>
    <property type="evidence" value="ECO:0007669"/>
    <property type="project" value="UniProtKB-SubCell"/>
</dbReference>
<keyword evidence="7 8" id="KW-0472">Membrane</keyword>
<comment type="caution">
    <text evidence="9">The sequence shown here is derived from an EMBL/GenBank/DDBJ whole genome shotgun (WGS) entry which is preliminary data.</text>
</comment>
<dbReference type="GO" id="GO:0009847">
    <property type="term" value="P:spore germination"/>
    <property type="evidence" value="ECO:0007669"/>
    <property type="project" value="InterPro"/>
</dbReference>
<evidence type="ECO:0000256" key="2">
    <source>
        <dbReference type="ARBA" id="ARBA00007998"/>
    </source>
</evidence>
<feature type="transmembrane region" description="Helical" evidence="8">
    <location>
        <begin position="39"/>
        <end position="60"/>
    </location>
</feature>
<dbReference type="InterPro" id="IPR004761">
    <property type="entry name" value="Spore_GerAB"/>
</dbReference>
<evidence type="ECO:0000256" key="5">
    <source>
        <dbReference type="ARBA" id="ARBA00022692"/>
    </source>
</evidence>
<feature type="transmembrane region" description="Helical" evidence="8">
    <location>
        <begin position="337"/>
        <end position="359"/>
    </location>
</feature>
<dbReference type="PANTHER" id="PTHR34975:SF2">
    <property type="entry name" value="SPORE GERMINATION PROTEIN A2"/>
    <property type="match status" value="1"/>
</dbReference>
<evidence type="ECO:0000313" key="9">
    <source>
        <dbReference type="EMBL" id="GAE24506.1"/>
    </source>
</evidence>
<feature type="transmembrane region" description="Helical" evidence="8">
    <location>
        <begin position="72"/>
        <end position="95"/>
    </location>
</feature>
<evidence type="ECO:0000256" key="7">
    <source>
        <dbReference type="ARBA" id="ARBA00023136"/>
    </source>
</evidence>
<dbReference type="AlphaFoldDB" id="W4PXE2"/>
<dbReference type="Proteomes" id="UP000018890">
    <property type="component" value="Unassembled WGS sequence"/>
</dbReference>
<comment type="subcellular location">
    <subcellularLocation>
        <location evidence="1">Membrane</location>
        <topology evidence="1">Multi-pass membrane protein</topology>
    </subcellularLocation>
</comment>
<feature type="transmembrane region" description="Helical" evidence="8">
    <location>
        <begin position="115"/>
        <end position="137"/>
    </location>
</feature>
<keyword evidence="5 8" id="KW-0812">Transmembrane</keyword>
<feature type="transmembrane region" description="Helical" evidence="8">
    <location>
        <begin position="221"/>
        <end position="244"/>
    </location>
</feature>
<accession>W4PXE2</accession>
<evidence type="ECO:0000256" key="4">
    <source>
        <dbReference type="ARBA" id="ARBA00022544"/>
    </source>
</evidence>
<dbReference type="RefSeq" id="WP_034741585.1">
    <property type="nucleotide sequence ID" value="NZ_BAUT01000002.1"/>
</dbReference>
<proteinExistence type="inferred from homology"/>
<dbReference type="NCBIfam" id="TIGR00912">
    <property type="entry name" value="2A0309"/>
    <property type="match status" value="1"/>
</dbReference>
<evidence type="ECO:0000313" key="10">
    <source>
        <dbReference type="Proteomes" id="UP000018890"/>
    </source>
</evidence>
<keyword evidence="3" id="KW-0813">Transport</keyword>
<keyword evidence="6 8" id="KW-1133">Transmembrane helix</keyword>
<dbReference type="OrthoDB" id="1891864at2"/>
<name>W4PXE2_9BACI</name>
<dbReference type="EMBL" id="BAUT01000002">
    <property type="protein sequence ID" value="GAE24506.1"/>
    <property type="molecule type" value="Genomic_DNA"/>
</dbReference>
<keyword evidence="10" id="KW-1185">Reference proteome</keyword>
<gene>
    <name evidence="9" type="ORF">JCM9140_440</name>
</gene>
<feature type="transmembrane region" description="Helical" evidence="8">
    <location>
        <begin position="305"/>
        <end position="325"/>
    </location>
</feature>
<feature type="transmembrane region" description="Helical" evidence="8">
    <location>
        <begin position="149"/>
        <end position="168"/>
    </location>
</feature>
<keyword evidence="4" id="KW-0309">Germination</keyword>
<protein>
    <submittedName>
        <fullName evidence="9">Spore germination protein GerKB</fullName>
    </submittedName>
</protein>
<dbReference type="PANTHER" id="PTHR34975">
    <property type="entry name" value="SPORE GERMINATION PROTEIN A2"/>
    <property type="match status" value="1"/>
</dbReference>
<reference evidence="9" key="1">
    <citation type="journal article" date="2014" name="Genome Announc.">
        <title>Draft Genome Sequences of Three Alkaliphilic Bacillus Strains, Bacillus wakoensis JCM 9140T, Bacillus akibai JCM 9157T, and Bacillus hemicellulosilyticus JCM 9152T.</title>
        <authorList>
            <person name="Yuki M."/>
            <person name="Oshima K."/>
            <person name="Suda W."/>
            <person name="Oshida Y."/>
            <person name="Kitamura K."/>
            <person name="Iida T."/>
            <person name="Hattori M."/>
            <person name="Ohkuma M."/>
        </authorList>
    </citation>
    <scope>NUCLEOTIDE SEQUENCE [LARGE SCALE GENOMIC DNA]</scope>
    <source>
        <strain evidence="9">JCM 9140</strain>
    </source>
</reference>
<evidence type="ECO:0000256" key="6">
    <source>
        <dbReference type="ARBA" id="ARBA00022989"/>
    </source>
</evidence>
<evidence type="ECO:0000256" key="1">
    <source>
        <dbReference type="ARBA" id="ARBA00004141"/>
    </source>
</evidence>
<sequence>MKANGNDKISLWQLFILIMIFAIGTTVVVGAGEEAKQDYWIAELIAASFGVGIVFAYFYLIKFADQRNLYEMLFFAFGKYMGTLLVLFYSLYFFYIASRNIRDFGELMKITILPITPLEVITIVMMIPVVYTVYLGLEVLARVTEIVSPYVLGILILVGLLLFVSGELELTHLLPVLGDGFGPVWEALFPTLLTFPYGEVIVFTVIMTATTKFSYVGKVGAAAVALSGLLITYANMIQITALGVDLKTRTLFPLMTAAREIMLLEFIERVDILVVFILMTGVFIKVSVFFYAGLKGLEHVFKLPYRKLIVPIACLIPFFAVLNSVNIVEHFEEGLVIVPYVLHLPLQFGIPLLLFFIIWMKKKKQKKSVSGGVAS</sequence>
<dbReference type="Pfam" id="PF03845">
    <property type="entry name" value="Spore_permease"/>
    <property type="match status" value="1"/>
</dbReference>
<evidence type="ECO:0000256" key="8">
    <source>
        <dbReference type="SAM" id="Phobius"/>
    </source>
</evidence>
<comment type="similarity">
    <text evidence="2">Belongs to the amino acid-polyamine-organocation (APC) superfamily. Spore germination protein (SGP) (TC 2.A.3.9) family.</text>
</comment>
<evidence type="ECO:0000256" key="3">
    <source>
        <dbReference type="ARBA" id="ARBA00022448"/>
    </source>
</evidence>
<organism evidence="9 10">
    <name type="scientific">Halalkalibacter wakoensis JCM 9140</name>
    <dbReference type="NCBI Taxonomy" id="1236970"/>
    <lineage>
        <taxon>Bacteria</taxon>
        <taxon>Bacillati</taxon>
        <taxon>Bacillota</taxon>
        <taxon>Bacilli</taxon>
        <taxon>Bacillales</taxon>
        <taxon>Bacillaceae</taxon>
        <taxon>Halalkalibacter</taxon>
    </lineage>
</organism>
<feature type="transmembrane region" description="Helical" evidence="8">
    <location>
        <begin position="272"/>
        <end position="293"/>
    </location>
</feature>
<dbReference type="STRING" id="1236970.JCM9140_440"/>